<dbReference type="eggNOG" id="KOG4674">
    <property type="taxonomic scope" value="Eukaryota"/>
</dbReference>
<organism evidence="5 6">
    <name type="scientific">Phaeodactylum tricornutum (strain CCAP 1055/1)</name>
    <dbReference type="NCBI Taxonomy" id="556484"/>
    <lineage>
        <taxon>Eukaryota</taxon>
        <taxon>Sar</taxon>
        <taxon>Stramenopiles</taxon>
        <taxon>Ochrophyta</taxon>
        <taxon>Bacillariophyta</taxon>
        <taxon>Bacillariophyceae</taxon>
        <taxon>Bacillariophycidae</taxon>
        <taxon>Naviculales</taxon>
        <taxon>Phaeodactylaceae</taxon>
        <taxon>Phaeodactylum</taxon>
    </lineage>
</organism>
<dbReference type="GO" id="GO:0017056">
    <property type="term" value="F:structural constituent of nuclear pore"/>
    <property type="evidence" value="ECO:0007669"/>
    <property type="project" value="TreeGrafter"/>
</dbReference>
<keyword evidence="6" id="KW-1185">Reference proteome</keyword>
<feature type="compositionally biased region" description="Acidic residues" evidence="2">
    <location>
        <begin position="1705"/>
        <end position="1715"/>
    </location>
</feature>
<dbReference type="Pfam" id="PF07926">
    <property type="entry name" value="TPR_MLP1_2"/>
    <property type="match status" value="1"/>
</dbReference>
<evidence type="ECO:0000256" key="2">
    <source>
        <dbReference type="SAM" id="MobiDB-lite"/>
    </source>
</evidence>
<feature type="region of interest" description="Disordered" evidence="2">
    <location>
        <begin position="1634"/>
        <end position="1816"/>
    </location>
</feature>
<dbReference type="InterPro" id="IPR012929">
    <property type="entry name" value="Nucleoprot-TPR/MLP1-2_dom"/>
</dbReference>
<dbReference type="PANTHER" id="PTHR18898">
    <property type="entry name" value="NUCLEOPROTEIN TPR-RELATED"/>
    <property type="match status" value="1"/>
</dbReference>
<feature type="coiled-coil region" evidence="1">
    <location>
        <begin position="368"/>
        <end position="454"/>
    </location>
</feature>
<feature type="coiled-coil region" evidence="1">
    <location>
        <begin position="38"/>
        <end position="240"/>
    </location>
</feature>
<feature type="compositionally biased region" description="Basic and acidic residues" evidence="2">
    <location>
        <begin position="1450"/>
        <end position="1466"/>
    </location>
</feature>
<feature type="region of interest" description="Disordered" evidence="2">
    <location>
        <begin position="1835"/>
        <end position="1902"/>
    </location>
</feature>
<gene>
    <name evidence="5" type="ORF">PHATRDRAFT_35556</name>
</gene>
<dbReference type="KEGG" id="pti:PHATRDRAFT_35556"/>
<dbReference type="STRING" id="556484.B7FZR5"/>
<feature type="compositionally biased region" description="Basic and acidic residues" evidence="2">
    <location>
        <begin position="1534"/>
        <end position="1549"/>
    </location>
</feature>
<dbReference type="HOGENOM" id="CLU_236159_0_0_1"/>
<dbReference type="Gene3D" id="1.10.287.1490">
    <property type="match status" value="2"/>
</dbReference>
<feature type="coiled-coil region" evidence="1">
    <location>
        <begin position="273"/>
        <end position="337"/>
    </location>
</feature>
<dbReference type="InParanoid" id="B7FZR5"/>
<dbReference type="InterPro" id="IPR057577">
    <property type="entry name" value="Nucleoprot-TPR/MLP1_dom"/>
</dbReference>
<evidence type="ECO:0008006" key="7">
    <source>
        <dbReference type="Google" id="ProtNLM"/>
    </source>
</evidence>
<feature type="compositionally biased region" description="Polar residues" evidence="2">
    <location>
        <begin position="1805"/>
        <end position="1816"/>
    </location>
</feature>
<feature type="region of interest" description="Disordered" evidence="2">
    <location>
        <begin position="1"/>
        <end position="30"/>
    </location>
</feature>
<feature type="region of interest" description="Disordered" evidence="2">
    <location>
        <begin position="1505"/>
        <end position="1619"/>
    </location>
</feature>
<dbReference type="Pfam" id="PF25481">
    <property type="entry name" value="Nucleoprot-TPR"/>
    <property type="match status" value="1"/>
</dbReference>
<feature type="coiled-coil region" evidence="1">
    <location>
        <begin position="489"/>
        <end position="553"/>
    </location>
</feature>
<feature type="coiled-coil region" evidence="1">
    <location>
        <begin position="1139"/>
        <end position="1293"/>
    </location>
</feature>
<evidence type="ECO:0000259" key="3">
    <source>
        <dbReference type="Pfam" id="PF07926"/>
    </source>
</evidence>
<feature type="domain" description="Nucleoprotein TPR/MPL1" evidence="4">
    <location>
        <begin position="158"/>
        <end position="237"/>
    </location>
</feature>
<feature type="coiled-coil region" evidence="1">
    <location>
        <begin position="624"/>
        <end position="658"/>
    </location>
</feature>
<feature type="compositionally biased region" description="Basic and acidic residues" evidence="2">
    <location>
        <begin position="1861"/>
        <end position="1873"/>
    </location>
</feature>
<reference evidence="6" key="2">
    <citation type="submission" date="2008-08" db="EMBL/GenBank/DDBJ databases">
        <authorList>
            <consortium name="Diatom Consortium"/>
            <person name="Grigoriev I."/>
            <person name="Grimwood J."/>
            <person name="Kuo A."/>
            <person name="Otillar R.P."/>
            <person name="Salamov A."/>
            <person name="Detter J.C."/>
            <person name="Lindquist E."/>
            <person name="Shapiro H."/>
            <person name="Lucas S."/>
            <person name="Glavina del Rio T."/>
            <person name="Pitluck S."/>
            <person name="Rokhsar D."/>
            <person name="Bowler C."/>
        </authorList>
    </citation>
    <scope>GENOME REANNOTATION</scope>
    <source>
        <strain evidence="6">CCAP 1055/1</strain>
    </source>
</reference>
<feature type="compositionally biased region" description="Low complexity" evidence="2">
    <location>
        <begin position="1774"/>
        <end position="1790"/>
    </location>
</feature>
<feature type="coiled-coil region" evidence="1">
    <location>
        <begin position="1021"/>
        <end position="1101"/>
    </location>
</feature>
<feature type="region of interest" description="Disordered" evidence="2">
    <location>
        <begin position="1437"/>
        <end position="1489"/>
    </location>
</feature>
<dbReference type="OrthoDB" id="199538at2759"/>
<dbReference type="RefSeq" id="XP_002179992.1">
    <property type="nucleotide sequence ID" value="XM_002179956.1"/>
</dbReference>
<evidence type="ECO:0000313" key="5">
    <source>
        <dbReference type="EMBL" id="EEC48183.1"/>
    </source>
</evidence>
<feature type="compositionally biased region" description="Basic and acidic residues" evidence="2">
    <location>
        <begin position="1634"/>
        <end position="1648"/>
    </location>
</feature>
<feature type="domain" description="Nucleoprotein TPR/MLP1-2" evidence="3">
    <location>
        <begin position="978"/>
        <end position="1105"/>
    </location>
</feature>
<dbReference type="GO" id="GO:0006406">
    <property type="term" value="P:mRNA export from nucleus"/>
    <property type="evidence" value="ECO:0007669"/>
    <property type="project" value="TreeGrafter"/>
</dbReference>
<dbReference type="GO" id="GO:0006606">
    <property type="term" value="P:protein import into nucleus"/>
    <property type="evidence" value="ECO:0007669"/>
    <property type="project" value="InterPro"/>
</dbReference>
<feature type="compositionally biased region" description="Basic and acidic residues" evidence="2">
    <location>
        <begin position="1379"/>
        <end position="1409"/>
    </location>
</feature>
<evidence type="ECO:0000256" key="1">
    <source>
        <dbReference type="SAM" id="Coils"/>
    </source>
</evidence>
<proteinExistence type="predicted"/>
<name>B7FZR5_PHATC</name>
<feature type="compositionally biased region" description="Basic and acidic residues" evidence="2">
    <location>
        <begin position="1658"/>
        <end position="1668"/>
    </location>
</feature>
<accession>B7FZR5</accession>
<dbReference type="Proteomes" id="UP000000759">
    <property type="component" value="Chromosome 8"/>
</dbReference>
<feature type="coiled-coil region" evidence="1">
    <location>
        <begin position="687"/>
        <end position="735"/>
    </location>
</feature>
<sequence>MSSPSDETIAGPPSSPTTEDAGTQARKASAALTSKVMLEELERQYMQIKGERDDLQQELTAAEEKFKTLNESLTSNQALEVENAARQHELRVAQERVKALEEEQTATKERTDRAQAESDRLREEIARLAGSNRELSENIATFEVQSKLSESQAIPLFHEKQRLQTELDSLQAHANWLEQELTAKSQDYQKLQRESRDRSIQLQLQLDQTINEKEAFEARLDELHKMERRLQDKVEELSHDLLTGKQAMTDLQESTEIEIREERRLVQLQKTHLDRWEHRYNDVVRENESLKKAATEAMETSRSELLQTSEALENKYKDLLREQAAEYEEKLKSNRLEAGPVRLALPAPPAAVATDYEDDVPLNLTDLYTRLEETKATLRRETARADRAELLNERIQKDIAAKAPLLNRQREEYDFALDQIQNYQRRLEQALNEVDNAREDSKETRRDANRLQKLLSERTSESKELAKQVQALLVTRAGGQVGEEIPTSIVEIQNQNQRLLAEHRRLTETVRELESKLESDTLKAKLDAVEAELADLREDRQRQETAVERIVQQRDLYRAILSKQDANVLGSESEQLSAMEIAKQQSERYKALDQKSKTLASDLAAARGEIDRMGRERESMVERLARYEAHSAEMKAAVDTLERELLSARGDAARSNSESLYHRERAERVEESLQRARDEISMIGSSKAELQRINTDLQQRVDIVRSESSRVATEVRQAEMKARLAETQVETAKASESRMAEEVNQLRGEVSRQGSIIESIRRIEASLSAKSGSEREVLKSELEKLSQVHKSEQTSFNTKIENLNARIQEMDSRVVAANDSKDKFQSELSSVKDELNAVTAERQELNLKARRLEAQLRAAKKKLGEGDDLDDVEVALQARIEHLTNQLEETKSELANSKKQADTYQLISKNAESALAELSQATETMKATNESEVLELNGRLEKLQKENASKQEIVLDLTKDLLSQRGEQEKVESILKSEIESLKSEMKTREQDSESSAAGTAALKLDLDAMRTEVATAQGNYERELQLHSQARTALREAREQAQEETRLRHIAEEKTDASAREFDQQKNVWEQEKLSANENAKMIEESLKEAREQNRVLHMQLESLGAMVEESQMSRAVAASEIPEPGNSSEQMNLQKMLSELREILKFVRSENEILQTQLDTAKRAADRERTTFQVVKRSLDEARAELKSLQNQDIMDKDLPGNNSAEQLRDAVEQLTLLRDSNKLLRDDADKLQSNLTATQNDLNALKSSRKPAEKVQRELEARIASAEAEKESLNRDLAAWKSRVESLLSKFNQIDPEEYEKVLRQVEELTKEKESLTAWKKTTEAENTRIREICRNLKKHISELKKTIEEQKKDIDKLTTEKATLTTKSTEGTSAAKERDELKGKLSQAEKDTASTKTELDGANHQNEILRERMRQMVKTSNELRKKERELVGQLAEAKSATQTDSIQDKLGKPSENASEKRTLASSKIGISTPTFSATTPESTQRTAGLVDVRAPQILPTIPTNGFRFGPSTKPKPKSPMAVSEDVLQAKSEEKIETRGASELKEPTSVFSEKAPEFVPHSQMSTKTETNISSTSGSSPLQSGGDVADAKQRSSGELATTTHATPSESQELSMKKEKLLEKKRLLADAKKRKIQAEAEARKTDTDGLQQVAKKPKTEDTEKESRLIGAEVGDRTLTAGTMSEQETSNSAEVLLEADKTESELVEVENLDNEEPSKSEIAENETEPAFKPSCFGSGSTATTSPFTKSNPATPFGRSDAFGQSATVLPGAPTTFGVTSSTVQSSSGFGEAFLSQMKPPGGSATPPSFSFGSSEIPGQQFQASASVFGSFGGKSTLGSLAGSKEPSMAAFPFASQPAVQENKEQNDDAKDATELEQTEEDVHWARLPGSRKPHFQKPPDLE</sequence>
<feature type="region of interest" description="Disordered" evidence="2">
    <location>
        <begin position="1369"/>
        <end position="1409"/>
    </location>
</feature>
<feature type="compositionally biased region" description="Polar residues" evidence="2">
    <location>
        <begin position="1598"/>
        <end position="1615"/>
    </location>
</feature>
<dbReference type="PANTHER" id="PTHR18898:SF2">
    <property type="entry name" value="NUCLEOPROTEIN TPR"/>
    <property type="match status" value="1"/>
</dbReference>
<reference evidence="5 6" key="1">
    <citation type="journal article" date="2008" name="Nature">
        <title>The Phaeodactylum genome reveals the evolutionary history of diatom genomes.</title>
        <authorList>
            <person name="Bowler C."/>
            <person name="Allen A.E."/>
            <person name="Badger J.H."/>
            <person name="Grimwood J."/>
            <person name="Jabbari K."/>
            <person name="Kuo A."/>
            <person name="Maheswari U."/>
            <person name="Martens C."/>
            <person name="Maumus F."/>
            <person name="Otillar R.P."/>
            <person name="Rayko E."/>
            <person name="Salamov A."/>
            <person name="Vandepoele K."/>
            <person name="Beszteri B."/>
            <person name="Gruber A."/>
            <person name="Heijde M."/>
            <person name="Katinka M."/>
            <person name="Mock T."/>
            <person name="Valentin K."/>
            <person name="Verret F."/>
            <person name="Berges J.A."/>
            <person name="Brownlee C."/>
            <person name="Cadoret J.P."/>
            <person name="Chiovitti A."/>
            <person name="Choi C.J."/>
            <person name="Coesel S."/>
            <person name="De Martino A."/>
            <person name="Detter J.C."/>
            <person name="Durkin C."/>
            <person name="Falciatore A."/>
            <person name="Fournet J."/>
            <person name="Haruta M."/>
            <person name="Huysman M.J."/>
            <person name="Jenkins B.D."/>
            <person name="Jiroutova K."/>
            <person name="Jorgensen R.E."/>
            <person name="Joubert Y."/>
            <person name="Kaplan A."/>
            <person name="Kroger N."/>
            <person name="Kroth P.G."/>
            <person name="La Roche J."/>
            <person name="Lindquist E."/>
            <person name="Lommer M."/>
            <person name="Martin-Jezequel V."/>
            <person name="Lopez P.J."/>
            <person name="Lucas S."/>
            <person name="Mangogna M."/>
            <person name="McGinnis K."/>
            <person name="Medlin L.K."/>
            <person name="Montsant A."/>
            <person name="Oudot-Le Secq M.P."/>
            <person name="Napoli C."/>
            <person name="Obornik M."/>
            <person name="Parker M.S."/>
            <person name="Petit J.L."/>
            <person name="Porcel B.M."/>
            <person name="Poulsen N."/>
            <person name="Robison M."/>
            <person name="Rychlewski L."/>
            <person name="Rynearson T.A."/>
            <person name="Schmutz J."/>
            <person name="Shapiro H."/>
            <person name="Siaut M."/>
            <person name="Stanley M."/>
            <person name="Sussman M.R."/>
            <person name="Taylor A.R."/>
            <person name="Vardi A."/>
            <person name="von Dassow P."/>
            <person name="Vyverman W."/>
            <person name="Willis A."/>
            <person name="Wyrwicz L.S."/>
            <person name="Rokhsar D.S."/>
            <person name="Weissenbach J."/>
            <person name="Armbrust E.V."/>
            <person name="Green B.R."/>
            <person name="Van de Peer Y."/>
            <person name="Grigoriev I.V."/>
        </authorList>
    </citation>
    <scope>NUCLEOTIDE SEQUENCE [LARGE SCALE GENOMIC DNA]</scope>
    <source>
        <strain evidence="5 6">CCAP 1055/1</strain>
    </source>
</reference>
<dbReference type="EMBL" id="CM000611">
    <property type="protein sequence ID" value="EEC48183.1"/>
    <property type="molecule type" value="Genomic_DNA"/>
</dbReference>
<dbReference type="GeneID" id="7200910"/>
<feature type="coiled-coil region" evidence="1">
    <location>
        <begin position="800"/>
        <end position="960"/>
    </location>
</feature>
<protein>
    <recommendedName>
        <fullName evidence="7">Nucleoprotein TPR/MLP1 domain-containing protein</fullName>
    </recommendedName>
</protein>
<keyword evidence="1" id="KW-0175">Coiled coil</keyword>
<evidence type="ECO:0000313" key="6">
    <source>
        <dbReference type="Proteomes" id="UP000000759"/>
    </source>
</evidence>
<dbReference type="PaxDb" id="2850-Phatr35556"/>
<dbReference type="GO" id="GO:0005643">
    <property type="term" value="C:nuclear pore"/>
    <property type="evidence" value="ECO:0007669"/>
    <property type="project" value="TreeGrafter"/>
</dbReference>
<evidence type="ECO:0000259" key="4">
    <source>
        <dbReference type="Pfam" id="PF25481"/>
    </source>
</evidence>
<feature type="compositionally biased region" description="Polar residues" evidence="2">
    <location>
        <begin position="1737"/>
        <end position="1753"/>
    </location>
</feature>
<feature type="compositionally biased region" description="Polar residues" evidence="2">
    <location>
        <begin position="1680"/>
        <end position="1693"/>
    </location>
</feature>
<feature type="compositionally biased region" description="Low complexity" evidence="2">
    <location>
        <begin position="1576"/>
        <end position="1588"/>
    </location>
</feature>
<feature type="compositionally biased region" description="Polar residues" evidence="2">
    <location>
        <begin position="1467"/>
        <end position="1489"/>
    </location>
</feature>
<feature type="compositionally biased region" description="Polar residues" evidence="2">
    <location>
        <begin position="1565"/>
        <end position="1575"/>
    </location>
</feature>